<feature type="region of interest" description="Disordered" evidence="1">
    <location>
        <begin position="50"/>
        <end position="107"/>
    </location>
</feature>
<reference evidence="2 3" key="1">
    <citation type="submission" date="2024-05" db="EMBL/GenBank/DDBJ databases">
        <title>A draft genome resource for the thread blight pathogen Marasmius tenuissimus strain MS-2.</title>
        <authorList>
            <person name="Yulfo-Soto G.E."/>
            <person name="Baruah I.K."/>
            <person name="Amoako-Attah I."/>
            <person name="Bukari Y."/>
            <person name="Meinhardt L.W."/>
            <person name="Bailey B.A."/>
            <person name="Cohen S.P."/>
        </authorList>
    </citation>
    <scope>NUCLEOTIDE SEQUENCE [LARGE SCALE GENOMIC DNA]</scope>
    <source>
        <strain evidence="2 3">MS-2</strain>
    </source>
</reference>
<evidence type="ECO:0000256" key="1">
    <source>
        <dbReference type="SAM" id="MobiDB-lite"/>
    </source>
</evidence>
<feature type="region of interest" description="Disordered" evidence="1">
    <location>
        <begin position="826"/>
        <end position="870"/>
    </location>
</feature>
<feature type="compositionally biased region" description="Polar residues" evidence="1">
    <location>
        <begin position="53"/>
        <end position="68"/>
    </location>
</feature>
<feature type="region of interest" description="Disordered" evidence="1">
    <location>
        <begin position="242"/>
        <end position="292"/>
    </location>
</feature>
<protein>
    <submittedName>
        <fullName evidence="2">Uncharacterized protein</fullName>
    </submittedName>
</protein>
<evidence type="ECO:0000313" key="2">
    <source>
        <dbReference type="EMBL" id="KAL0068955.1"/>
    </source>
</evidence>
<feature type="compositionally biased region" description="Basic and acidic residues" evidence="1">
    <location>
        <begin position="242"/>
        <end position="259"/>
    </location>
</feature>
<feature type="compositionally biased region" description="Basic and acidic residues" evidence="1">
    <location>
        <begin position="83"/>
        <end position="96"/>
    </location>
</feature>
<evidence type="ECO:0000313" key="3">
    <source>
        <dbReference type="Proteomes" id="UP001437256"/>
    </source>
</evidence>
<dbReference type="Proteomes" id="UP001437256">
    <property type="component" value="Unassembled WGS sequence"/>
</dbReference>
<sequence>MSEDESSVPTANAPKISLSFYGRRIHFPRYNAIDSSRQRGNEQNLEVCERADSTTTNITNAQQPTQSTGKRRRGVEDTAVGSEPKRLRLARDDSPPQEHTPMENQPLPPTIIHLPEPFVFDFDIPLPDLESLLASECEHDQAPCQTDFVLCENPTPSIFAPTASFSPLEVTSLAEVTLSTSVTESITMISCGVDPVGAESGHNIPGDISVNSKDTEHENVEGMDVEQREIRNRYEQSFELERAEASSTKEHVEEKDRNNAYEQGFKGDVTDDRGQDISETYGPDVGSDEDWQGSGEVYGEVEEEIGPGQRGSDEFYDHGFEVNVIDDREQGTLEIYVPDFGLHEEGMVMDGEGSGEIHGEVESHDEYFQGHRAGADEQCNPEVYYDHAGYASEGTSFEEQLQEVLGGKYVGVHGQEVEGGDVSQGTVDRREDISVEVEKQSNSRLDELIEERDSQELEENEGRETIIEPQSLNPYGWEGFEEGFMDPGEEIGGDGCYDEVVDTRVGERSSSNGYAWEAFEEAMGPEEEMRNDGSYEKQDRDGDMDADCRSLRGDFDEEVMDVEEGIVGDGYYEEVVDTRVEERLLSNGYAWEAFEEAMCLEEEMRNDGSYEQQDGDGDVVADGRSLRGDFDEGVLDVEEGIGGDGYYEEVADVRVVQLSKSRFDELIKERYSSELEEDENGGRQMIIEPQLFSNAYSWEGLEEGDMDVEEDIGGDGCYDEIVDTRVGEQSFSNGYTWEVFEEATGPEEIRNDGKHEQQDRDGDMVAEGRSFMGGFEEAAAGPEELWEETHMIAEEQPASDQVDGEVVYDGDIVVEEQGSDIFDQVDTKDQGREELVNDEPVADMGSVGDEHMNSEEQQESGFVGPGVSDASMDVDEQFKTEPKFDGGQTSHTSAQAKSFESLGDQGANHLSKRLSPRADPQPSPRGKATNTQSIPDGPHESSGAKDRSRETSRVNDSDATNGDEEEESLRTLLVNLIPLISNQKHQAELLGAMNKKDCDLYALIGRASVILNIAPDRKAGPIFDRDGFQKIKRRAQTTLDLARHVRREVNALTQPKGAPLTTITSEQRKEWQRTRFTCGGPTVANFVLDLTSVELWKDNQWNQQASAIFTEWFVNQQGYGSYKKLDVANAFKTHLRSIKKQFIQKNSPTSNHKEVHTTDRRTMRKRNHRGRRVAAIRTFAKSYPAMEPFLESVKRLTVDMMSGEETELDKKGKSPKKHRALFQRWRSEEFTEFLRLLDALHISTRFLEGTRKYSPGQFPCWRTPSTKPDCDYFPVGLPENWYSKEFLDEEPGRRQHLKVGAPVPLRLPDNVLRCAIHYVYC</sequence>
<feature type="compositionally biased region" description="Basic and acidic residues" evidence="1">
    <location>
        <begin position="527"/>
        <end position="547"/>
    </location>
</feature>
<proteinExistence type="predicted"/>
<feature type="compositionally biased region" description="Basic and acidic residues" evidence="1">
    <location>
        <begin position="826"/>
        <end position="835"/>
    </location>
</feature>
<accession>A0ABR3A4R3</accession>
<feature type="compositionally biased region" description="Basic and acidic residues" evidence="1">
    <location>
        <begin position="937"/>
        <end position="956"/>
    </location>
</feature>
<feature type="compositionally biased region" description="Basic and acidic residues" evidence="1">
    <location>
        <begin position="213"/>
        <end position="222"/>
    </location>
</feature>
<feature type="region of interest" description="Disordered" evidence="1">
    <location>
        <begin position="1146"/>
        <end position="1170"/>
    </location>
</feature>
<feature type="region of interest" description="Disordered" evidence="1">
    <location>
        <begin position="202"/>
        <end position="222"/>
    </location>
</feature>
<feature type="region of interest" description="Disordered" evidence="1">
    <location>
        <begin position="904"/>
        <end position="967"/>
    </location>
</feature>
<keyword evidence="3" id="KW-1185">Reference proteome</keyword>
<dbReference type="EMBL" id="JBBXMP010000015">
    <property type="protein sequence ID" value="KAL0068955.1"/>
    <property type="molecule type" value="Genomic_DNA"/>
</dbReference>
<gene>
    <name evidence="2" type="ORF">AAF712_003948</name>
</gene>
<feature type="compositionally biased region" description="Basic and acidic residues" evidence="1">
    <location>
        <begin position="1151"/>
        <end position="1161"/>
    </location>
</feature>
<organism evidence="2 3">
    <name type="scientific">Marasmius tenuissimus</name>
    <dbReference type="NCBI Taxonomy" id="585030"/>
    <lineage>
        <taxon>Eukaryota</taxon>
        <taxon>Fungi</taxon>
        <taxon>Dikarya</taxon>
        <taxon>Basidiomycota</taxon>
        <taxon>Agaricomycotina</taxon>
        <taxon>Agaricomycetes</taxon>
        <taxon>Agaricomycetidae</taxon>
        <taxon>Agaricales</taxon>
        <taxon>Marasmiineae</taxon>
        <taxon>Marasmiaceae</taxon>
        <taxon>Marasmius</taxon>
    </lineage>
</organism>
<feature type="region of interest" description="Disordered" evidence="1">
    <location>
        <begin position="521"/>
        <end position="547"/>
    </location>
</feature>
<comment type="caution">
    <text evidence="2">The sequence shown here is derived from an EMBL/GenBank/DDBJ whole genome shotgun (WGS) entry which is preliminary data.</text>
</comment>
<name>A0ABR3A4R3_9AGAR</name>